<dbReference type="GO" id="GO:0015386">
    <property type="term" value="F:potassium:proton antiporter activity"/>
    <property type="evidence" value="ECO:0007669"/>
    <property type="project" value="TreeGrafter"/>
</dbReference>
<dbReference type="GO" id="GO:0015385">
    <property type="term" value="F:sodium:proton antiporter activity"/>
    <property type="evidence" value="ECO:0007669"/>
    <property type="project" value="InterPro"/>
</dbReference>
<evidence type="ECO:0000256" key="6">
    <source>
        <dbReference type="ARBA" id="ARBA00023053"/>
    </source>
</evidence>
<evidence type="ECO:0000256" key="7">
    <source>
        <dbReference type="ARBA" id="ARBA00023065"/>
    </source>
</evidence>
<dbReference type="RefSeq" id="WP_135978150.1">
    <property type="nucleotide sequence ID" value="NZ_BQKC01000001.1"/>
</dbReference>
<accession>A0AAV5AYA2</accession>
<dbReference type="InterPro" id="IPR018422">
    <property type="entry name" value="Cation/H_exchanger_CPA1"/>
</dbReference>
<keyword evidence="9" id="KW-0739">Sodium transport</keyword>
<keyword evidence="2" id="KW-0813">Transport</keyword>
<evidence type="ECO:0000256" key="10">
    <source>
        <dbReference type="SAM" id="Phobius"/>
    </source>
</evidence>
<dbReference type="Gene3D" id="6.10.140.1330">
    <property type="match status" value="1"/>
</dbReference>
<dbReference type="Pfam" id="PF00999">
    <property type="entry name" value="Na_H_Exchanger"/>
    <property type="match status" value="1"/>
</dbReference>
<feature type="transmembrane region" description="Helical" evidence="10">
    <location>
        <begin position="229"/>
        <end position="253"/>
    </location>
</feature>
<reference evidence="12" key="1">
    <citation type="journal article" date="2022" name="Int. J. Syst. Evol. Microbiol.">
        <title>Granulimonas faecalis gen. nov., sp. nov., and Leptogranulimonas caecicola gen. nov., sp. nov., novel lactate-producing Atopobiaceae bacteria isolated from mouse intestines, and an emended description of the family Atopobiaceae.</title>
        <authorList>
            <person name="Morinaga K."/>
            <person name="Kusada H."/>
            <person name="Sakamoto S."/>
            <person name="Murakami T."/>
            <person name="Toyoda A."/>
            <person name="Mori H."/>
            <person name="Meng X.Y."/>
            <person name="Takashino M."/>
            <person name="Murotomi K."/>
            <person name="Tamaki H."/>
        </authorList>
    </citation>
    <scope>NUCLEOTIDE SEQUENCE</scope>
    <source>
        <strain evidence="12">OPF53</strain>
    </source>
</reference>
<feature type="transmembrane region" description="Helical" evidence="10">
    <location>
        <begin position="34"/>
        <end position="67"/>
    </location>
</feature>
<keyword evidence="13" id="KW-1185">Reference proteome</keyword>
<feature type="transmembrane region" description="Helical" evidence="10">
    <location>
        <begin position="312"/>
        <end position="334"/>
    </location>
</feature>
<evidence type="ECO:0000313" key="13">
    <source>
        <dbReference type="Proteomes" id="UP001055025"/>
    </source>
</evidence>
<keyword evidence="4 10" id="KW-0812">Transmembrane</keyword>
<evidence type="ECO:0000256" key="5">
    <source>
        <dbReference type="ARBA" id="ARBA00022989"/>
    </source>
</evidence>
<feature type="domain" description="Cation/H+ exchanger transmembrane" evidence="11">
    <location>
        <begin position="21"/>
        <end position="418"/>
    </location>
</feature>
<keyword evidence="6" id="KW-0915">Sodium</keyword>
<evidence type="ECO:0000256" key="4">
    <source>
        <dbReference type="ARBA" id="ARBA00022692"/>
    </source>
</evidence>
<dbReference type="AlphaFoldDB" id="A0AAV5AYA2"/>
<dbReference type="Proteomes" id="UP001055025">
    <property type="component" value="Unassembled WGS sequence"/>
</dbReference>
<evidence type="ECO:0000256" key="9">
    <source>
        <dbReference type="ARBA" id="ARBA00023201"/>
    </source>
</evidence>
<feature type="transmembrane region" description="Helical" evidence="10">
    <location>
        <begin position="113"/>
        <end position="134"/>
    </location>
</feature>
<keyword evidence="8 10" id="KW-0472">Membrane</keyword>
<keyword evidence="5 10" id="KW-1133">Transmembrane helix</keyword>
<evidence type="ECO:0000313" key="12">
    <source>
        <dbReference type="EMBL" id="GJM54696.1"/>
    </source>
</evidence>
<evidence type="ECO:0000256" key="2">
    <source>
        <dbReference type="ARBA" id="ARBA00022448"/>
    </source>
</evidence>
<dbReference type="PANTHER" id="PTHR10110:SF86">
    <property type="entry name" value="SODIUM_HYDROGEN EXCHANGER 7"/>
    <property type="match status" value="1"/>
</dbReference>
<organism evidence="12 13">
    <name type="scientific">Granulimonas faecalis</name>
    <dbReference type="NCBI Taxonomy" id="2894155"/>
    <lineage>
        <taxon>Bacteria</taxon>
        <taxon>Bacillati</taxon>
        <taxon>Actinomycetota</taxon>
        <taxon>Coriobacteriia</taxon>
        <taxon>Coriobacteriales</taxon>
        <taxon>Kribbibacteriaceae</taxon>
        <taxon>Granulimonas</taxon>
    </lineage>
</organism>
<feature type="transmembrane region" description="Helical" evidence="10">
    <location>
        <begin position="88"/>
        <end position="107"/>
    </location>
</feature>
<sequence length="706" mass="73499">MALFHIALVLLVSVLVSAVLEQFVPRVSLPLVQVAIGLAISLPLGSVALVQVDPELFLVLFIAPLLFDESRHVPLASMARHWRPIASLSLGLVVATALAVGVALHAVLPTVPLAAAIALGGAVAPTDAAAVYALSRDVAVTKRQDAILSAESLFNDASGVVTFQFAVAAAVTGSFSAAEVSVAFAVTFAGGLAVGALMGLAGALVLRALGSTGLESTTAHVAFEVLTPFLVYLVAGELGVSGILAVVAAGIVMAAMPERRTPARARMRLVSSNVWEFVAFIINGVVFVILGMELPRALLPSWRSPAISNGTLLASAVAVCLVVVAVRLGWTLAMELVRARSLSRSGAACTGAAERGAATAGGALRSAALLTLAGPKGAITLSVILTLPYLTAAGDPFPERNVLVFIASFVIVATLLLANFAMPLVAPSPEDADGEARALDEARLAVLEPVVRELSRRPRDTAAARAARRFVLSGYGDRIARARNRTVDPHALVCLRLETLDRQRAAVAALAGDPALSPAAVERYDAQLSELFSMVARLGRGDPSATRVRRRRPSALRALARSLADEVRGRGSDGAFERTLPVLARASQEAAIGYLSEAARDPSPERSLAARLLLSDHWAVYNALVEGPGTGASPVPPGPRPRRDLEHLAAEQGASLAEARHLARAMTAEGLRLELDRIDGLVASGDLSHGQAAELTEEVHVLQLGL</sequence>
<gene>
    <name evidence="12" type="ORF">ATOP_03510</name>
</gene>
<dbReference type="PANTHER" id="PTHR10110">
    <property type="entry name" value="SODIUM/HYDROGEN EXCHANGER"/>
    <property type="match status" value="1"/>
</dbReference>
<dbReference type="EMBL" id="BQKC01000001">
    <property type="protein sequence ID" value="GJM54696.1"/>
    <property type="molecule type" value="Genomic_DNA"/>
</dbReference>
<dbReference type="GO" id="GO:0051453">
    <property type="term" value="P:regulation of intracellular pH"/>
    <property type="evidence" value="ECO:0007669"/>
    <property type="project" value="TreeGrafter"/>
</dbReference>
<protein>
    <submittedName>
        <fullName evidence="12">Sodium:proton antiporter</fullName>
    </submittedName>
</protein>
<comment type="caution">
    <text evidence="12">The sequence shown here is derived from an EMBL/GenBank/DDBJ whole genome shotgun (WGS) entry which is preliminary data.</text>
</comment>
<evidence type="ECO:0000256" key="1">
    <source>
        <dbReference type="ARBA" id="ARBA00004651"/>
    </source>
</evidence>
<evidence type="ECO:0000259" key="11">
    <source>
        <dbReference type="Pfam" id="PF00999"/>
    </source>
</evidence>
<feature type="transmembrane region" description="Helical" evidence="10">
    <location>
        <begin position="182"/>
        <end position="209"/>
    </location>
</feature>
<evidence type="ECO:0000256" key="3">
    <source>
        <dbReference type="ARBA" id="ARBA00022475"/>
    </source>
</evidence>
<feature type="transmembrane region" description="Helical" evidence="10">
    <location>
        <begin position="274"/>
        <end position="292"/>
    </location>
</feature>
<dbReference type="GO" id="GO:0005886">
    <property type="term" value="C:plasma membrane"/>
    <property type="evidence" value="ECO:0007669"/>
    <property type="project" value="UniProtKB-SubCell"/>
</dbReference>
<evidence type="ECO:0000256" key="8">
    <source>
        <dbReference type="ARBA" id="ARBA00023136"/>
    </source>
</evidence>
<keyword evidence="7" id="KW-0406">Ion transport</keyword>
<name>A0AAV5AYA2_9ACTN</name>
<proteinExistence type="predicted"/>
<comment type="subcellular location">
    <subcellularLocation>
        <location evidence="1">Cell membrane</location>
        <topology evidence="1">Multi-pass membrane protein</topology>
    </subcellularLocation>
</comment>
<dbReference type="InterPro" id="IPR006153">
    <property type="entry name" value="Cation/H_exchanger_TM"/>
</dbReference>
<feature type="transmembrane region" description="Helical" evidence="10">
    <location>
        <begin position="402"/>
        <end position="422"/>
    </location>
</feature>
<dbReference type="GO" id="GO:0098719">
    <property type="term" value="P:sodium ion import across plasma membrane"/>
    <property type="evidence" value="ECO:0007669"/>
    <property type="project" value="TreeGrafter"/>
</dbReference>
<keyword evidence="3" id="KW-1003">Cell membrane</keyword>